<feature type="non-terminal residue" evidence="2">
    <location>
        <position position="1"/>
    </location>
</feature>
<evidence type="ECO:0000256" key="1">
    <source>
        <dbReference type="SAM" id="MobiDB-lite"/>
    </source>
</evidence>
<dbReference type="EMBL" id="CADCSY010000102">
    <property type="protein sequence ID" value="CAA9251760.1"/>
    <property type="molecule type" value="Genomic_DNA"/>
</dbReference>
<organism evidence="2">
    <name type="scientific">uncultured Acidimicrobiales bacterium</name>
    <dbReference type="NCBI Taxonomy" id="310071"/>
    <lineage>
        <taxon>Bacteria</taxon>
        <taxon>Bacillati</taxon>
        <taxon>Actinomycetota</taxon>
        <taxon>Acidimicrobiia</taxon>
        <taxon>Acidimicrobiales</taxon>
        <taxon>environmental samples</taxon>
    </lineage>
</organism>
<name>A0A6J4IGY0_9ACTN</name>
<accession>A0A6J4IGY0</accession>
<feature type="compositionally biased region" description="Pro residues" evidence="1">
    <location>
        <begin position="23"/>
        <end position="32"/>
    </location>
</feature>
<feature type="region of interest" description="Disordered" evidence="1">
    <location>
        <begin position="1"/>
        <end position="32"/>
    </location>
</feature>
<protein>
    <submittedName>
        <fullName evidence="2">Uncharacterized protein</fullName>
    </submittedName>
</protein>
<gene>
    <name evidence="2" type="ORF">AVDCRST_MAG20-2303</name>
</gene>
<reference evidence="2" key="1">
    <citation type="submission" date="2020-02" db="EMBL/GenBank/DDBJ databases">
        <authorList>
            <person name="Meier V. D."/>
        </authorList>
    </citation>
    <scope>NUCLEOTIDE SEQUENCE</scope>
    <source>
        <strain evidence="2">AVDCRST_MAG20</strain>
    </source>
</reference>
<sequence length="32" mass="3517">CPTARPRRTAASPRVVARRPRPPRPPSRPSVA</sequence>
<evidence type="ECO:0000313" key="2">
    <source>
        <dbReference type="EMBL" id="CAA9251760.1"/>
    </source>
</evidence>
<dbReference type="AlphaFoldDB" id="A0A6J4IGY0"/>
<feature type="non-terminal residue" evidence="2">
    <location>
        <position position="32"/>
    </location>
</feature>
<proteinExistence type="predicted"/>